<dbReference type="GeneTree" id="ENSGT01100000263479"/>
<feature type="domain" description="Ig-like" evidence="8">
    <location>
        <begin position="415"/>
        <end position="492"/>
    </location>
</feature>
<protein>
    <recommendedName>
        <fullName evidence="8">Ig-like domain-containing protein</fullName>
    </recommendedName>
</protein>
<reference evidence="9" key="3">
    <citation type="submission" date="2025-09" db="UniProtKB">
        <authorList>
            <consortium name="Ensembl"/>
        </authorList>
    </citation>
    <scope>IDENTIFICATION</scope>
</reference>
<dbReference type="InterPro" id="IPR007110">
    <property type="entry name" value="Ig-like_dom"/>
</dbReference>
<evidence type="ECO:0000313" key="10">
    <source>
        <dbReference type="Proteomes" id="UP000029965"/>
    </source>
</evidence>
<dbReference type="GO" id="GO:0005886">
    <property type="term" value="C:plasma membrane"/>
    <property type="evidence" value="ECO:0007669"/>
    <property type="project" value="TreeGrafter"/>
</dbReference>
<dbReference type="PANTHER" id="PTHR44427">
    <property type="entry name" value="CARCINOEMBRYONIC ANTIGEN-RELATED CELL ADHESION MOLECULE 19"/>
    <property type="match status" value="1"/>
</dbReference>
<feature type="domain" description="Ig-like" evidence="8">
    <location>
        <begin position="593"/>
        <end position="675"/>
    </location>
</feature>
<dbReference type="GO" id="GO:1990782">
    <property type="term" value="F:protein tyrosine kinase binding"/>
    <property type="evidence" value="ECO:0007669"/>
    <property type="project" value="TreeGrafter"/>
</dbReference>
<sequence>MGSPSAPLHRWCIPWQTLLLTASLLTFWNPPTTAQLTIESRPFNVAEGKEVLLLAHNLSQNLFGYIWYKGERVDAKRRIVSYGIGTHQTTPGPAYSGRETIDSNASLLIQNVTQNDTGFYTLQVIKEDLVNEEATGQFRVYPELPKPNITINNSKPVEDKDAVTFTCEPETQDTTYLWWVNNQSLPVSPRLELSSDNRTLTVFNIPRNDTTFYECETQNPVSVRRSDPVTLNVLYGPDAPTISPLNTPYRAGENLNLSCHAASNPAAQYSWFVDGVFQQSTQELFIPNISVNNSGSYMCQAHNSDTGLNRTTVTAITVYAELPKPYITSNNSKPIEDKDAVTFTCEPETQDTTYLWWVNNQSLPVSPRLELSSDNRTLTVFNIPRNDTTYYECETQNPVSVRRSDPVTLNVLYGPDAPTISPQNTTYRAGENLNLSCHAASNPAAQYSWFVDGVFQQSTQELFIPNISVNNSGSYMCQAHKSGTGLNRTTVTAITVYVELPKPYITSNNSNPIEDKDAVTLTCESVAENTTYLWWVNNQSLSVSPRLQLSNGNRILTLLSVTRNDTGPYECGIQNSESAKRSDPVTLNVTYGPDTPIISPPDLSYRSGANLNLSCHSDSNPSPQYSWLINGTLRQHTQVLFISKITSNNNGAYACFVSNLATGRNNSIVKNISVSSGDSAPGSSGLSARATVSIIIGMLVGVALM</sequence>
<dbReference type="PROSITE" id="PS50835">
    <property type="entry name" value="IG_LIKE"/>
    <property type="match status" value="6"/>
</dbReference>
<evidence type="ECO:0000313" key="9">
    <source>
        <dbReference type="Ensembl" id="ENSCSAP00000014534.1"/>
    </source>
</evidence>
<evidence type="ECO:0000256" key="1">
    <source>
        <dbReference type="ARBA" id="ARBA00022729"/>
    </source>
</evidence>
<reference evidence="9" key="2">
    <citation type="submission" date="2025-08" db="UniProtKB">
        <authorList>
            <consortium name="Ensembl"/>
        </authorList>
    </citation>
    <scope>IDENTIFICATION</scope>
</reference>
<keyword evidence="3" id="KW-1015">Disulfide bond</keyword>
<feature type="domain" description="Ig-like" evidence="8">
    <location>
        <begin position="240"/>
        <end position="314"/>
    </location>
</feature>
<dbReference type="CDD" id="cd05740">
    <property type="entry name" value="IgI_hCEACAM_2_4_6_like"/>
    <property type="match status" value="3"/>
</dbReference>
<dbReference type="InterPro" id="IPR013783">
    <property type="entry name" value="Ig-like_fold"/>
</dbReference>
<evidence type="ECO:0000256" key="4">
    <source>
        <dbReference type="ARBA" id="ARBA00023180"/>
    </source>
</evidence>
<dbReference type="BioGRID-ORCS" id="103234740">
    <property type="hits" value="0 hits in 6 CRISPR screens"/>
</dbReference>
<dbReference type="InterPro" id="IPR003598">
    <property type="entry name" value="Ig_sub2"/>
</dbReference>
<dbReference type="GO" id="GO:0007165">
    <property type="term" value="P:signal transduction"/>
    <property type="evidence" value="ECO:0007669"/>
    <property type="project" value="TreeGrafter"/>
</dbReference>
<dbReference type="SMART" id="SM00409">
    <property type="entry name" value="IG"/>
    <property type="match status" value="7"/>
</dbReference>
<keyword evidence="10" id="KW-1185">Reference proteome</keyword>
<dbReference type="InterPro" id="IPR036179">
    <property type="entry name" value="Ig-like_dom_sf"/>
</dbReference>
<keyword evidence="4" id="KW-0325">Glycoprotein</keyword>
<dbReference type="CDD" id="cd20948">
    <property type="entry name" value="IgC2_CEACAM5-like"/>
    <property type="match status" value="3"/>
</dbReference>
<keyword evidence="2" id="KW-0677">Repeat</keyword>
<dbReference type="SUPFAM" id="SSF48726">
    <property type="entry name" value="Immunoglobulin"/>
    <property type="match status" value="7"/>
</dbReference>
<proteinExistence type="inferred from homology"/>
<dbReference type="Gene3D" id="2.60.40.10">
    <property type="entry name" value="Immunoglobulins"/>
    <property type="match status" value="7"/>
</dbReference>
<evidence type="ECO:0000256" key="7">
    <source>
        <dbReference type="SAM" id="SignalP"/>
    </source>
</evidence>
<reference evidence="9 10" key="1">
    <citation type="submission" date="2014-03" db="EMBL/GenBank/DDBJ databases">
        <authorList>
            <person name="Warren W."/>
            <person name="Wilson R.K."/>
        </authorList>
    </citation>
    <scope>NUCLEOTIDE SEQUENCE</scope>
</reference>
<feature type="signal peptide" evidence="7">
    <location>
        <begin position="1"/>
        <end position="34"/>
    </location>
</feature>
<accession>A0A0D9S0Z5</accession>
<dbReference type="OMA" id="AIYECET"/>
<dbReference type="Proteomes" id="UP000029965">
    <property type="component" value="Chromosome 6"/>
</dbReference>
<evidence type="ECO:0000256" key="3">
    <source>
        <dbReference type="ARBA" id="ARBA00023157"/>
    </source>
</evidence>
<dbReference type="PANTHER" id="PTHR44427:SF20">
    <property type="entry name" value="CEA CELL ADHESION MOLECULE 8"/>
    <property type="match status" value="1"/>
</dbReference>
<dbReference type="Ensembl" id="ENSCSAT00000001544.1">
    <property type="protein sequence ID" value="ENSCSAP00000014534.1"/>
    <property type="gene ID" value="ENSCSAG00000003514.1"/>
</dbReference>
<dbReference type="GO" id="GO:0002682">
    <property type="term" value="P:regulation of immune system process"/>
    <property type="evidence" value="ECO:0007669"/>
    <property type="project" value="TreeGrafter"/>
</dbReference>
<feature type="domain" description="Ig-like" evidence="8">
    <location>
        <begin position="501"/>
        <end position="588"/>
    </location>
</feature>
<dbReference type="eggNOG" id="ENOG502RXPD">
    <property type="taxonomic scope" value="Eukaryota"/>
</dbReference>
<evidence type="ECO:0000256" key="2">
    <source>
        <dbReference type="ARBA" id="ARBA00022737"/>
    </source>
</evidence>
<feature type="chain" id="PRO_5002346032" description="Ig-like domain-containing protein" evidence="7">
    <location>
        <begin position="35"/>
        <end position="705"/>
    </location>
</feature>
<dbReference type="GO" id="GO:0009986">
    <property type="term" value="C:cell surface"/>
    <property type="evidence" value="ECO:0007669"/>
    <property type="project" value="TreeGrafter"/>
</dbReference>
<dbReference type="Pfam" id="PF13895">
    <property type="entry name" value="Ig_2"/>
    <property type="match status" value="3"/>
</dbReference>
<keyword evidence="5" id="KW-0393">Immunoglobulin domain</keyword>
<dbReference type="InterPro" id="IPR013106">
    <property type="entry name" value="Ig_V-set"/>
</dbReference>
<dbReference type="FunFam" id="2.60.40.10:FF:000340">
    <property type="entry name" value="Carcinoembryonic antigen-related cell adhesion molecule 1"/>
    <property type="match status" value="1"/>
</dbReference>
<dbReference type="FunFam" id="2.60.40.10:FF:000244">
    <property type="entry name" value="carcinoembryonic antigen-related cell adhesion molecule 16"/>
    <property type="match status" value="3"/>
</dbReference>
<comment type="similarity">
    <text evidence="6">Belongs to the immunoglobulin superfamily. CEA family.</text>
</comment>
<dbReference type="Pfam" id="PF07686">
    <property type="entry name" value="V-set"/>
    <property type="match status" value="1"/>
</dbReference>
<dbReference type="CDD" id="cd05774">
    <property type="entry name" value="IgV_CEACAM_D1"/>
    <property type="match status" value="1"/>
</dbReference>
<organism evidence="9 10">
    <name type="scientific">Chlorocebus sabaeus</name>
    <name type="common">Green monkey</name>
    <name type="synonym">Simia sabaea</name>
    <dbReference type="NCBI Taxonomy" id="60711"/>
    <lineage>
        <taxon>Eukaryota</taxon>
        <taxon>Metazoa</taxon>
        <taxon>Chordata</taxon>
        <taxon>Craniata</taxon>
        <taxon>Vertebrata</taxon>
        <taxon>Euteleostomi</taxon>
        <taxon>Mammalia</taxon>
        <taxon>Eutheria</taxon>
        <taxon>Euarchontoglires</taxon>
        <taxon>Primates</taxon>
        <taxon>Haplorrhini</taxon>
        <taxon>Catarrhini</taxon>
        <taxon>Cercopithecidae</taxon>
        <taxon>Cercopithecinae</taxon>
        <taxon>Chlorocebus</taxon>
    </lineage>
</organism>
<feature type="domain" description="Ig-like" evidence="8">
    <location>
        <begin position="323"/>
        <end position="410"/>
    </location>
</feature>
<dbReference type="InterPro" id="IPR003599">
    <property type="entry name" value="Ig_sub"/>
</dbReference>
<dbReference type="Pfam" id="PF13927">
    <property type="entry name" value="Ig_3"/>
    <property type="match status" value="3"/>
</dbReference>
<evidence type="ECO:0000256" key="5">
    <source>
        <dbReference type="ARBA" id="ARBA00023319"/>
    </source>
</evidence>
<dbReference type="EMBL" id="AQIB01134756">
    <property type="status" value="NOT_ANNOTATED_CDS"/>
    <property type="molecule type" value="Genomic_DNA"/>
</dbReference>
<evidence type="ECO:0000259" key="8">
    <source>
        <dbReference type="PROSITE" id="PS50835"/>
    </source>
</evidence>
<name>A0A0D9S0Z5_CHLSB</name>
<dbReference type="SMART" id="SM00408">
    <property type="entry name" value="IGc2"/>
    <property type="match status" value="6"/>
</dbReference>
<dbReference type="STRING" id="60711.ENSCSAP00000014534"/>
<dbReference type="FunFam" id="2.60.40.10:FF:000517">
    <property type="entry name" value="Carcinoembryonic antigen-related cell adhesion molecule 1"/>
    <property type="match status" value="2"/>
</dbReference>
<feature type="domain" description="Ig-like" evidence="8">
    <location>
        <begin position="147"/>
        <end position="232"/>
    </location>
</feature>
<keyword evidence="1 7" id="KW-0732">Signal</keyword>
<dbReference type="InterPro" id="IPR050831">
    <property type="entry name" value="CEA_cell_adhesion"/>
</dbReference>
<dbReference type="KEGG" id="csab:103234740"/>
<evidence type="ECO:0000256" key="6">
    <source>
        <dbReference type="ARBA" id="ARBA00038222"/>
    </source>
</evidence>
<dbReference type="AlphaFoldDB" id="A0A0D9S0Z5"/>